<dbReference type="Proteomes" id="UP001567538">
    <property type="component" value="Unassembled WGS sequence"/>
</dbReference>
<protein>
    <recommendedName>
        <fullName evidence="3">Syringolide-induced protein 14-1-1</fullName>
    </recommendedName>
</protein>
<dbReference type="InterPro" id="IPR038796">
    <property type="entry name" value="At1g76070-like"/>
</dbReference>
<dbReference type="PANTHER" id="PTHR34779:SF1">
    <property type="entry name" value="OS09G0542900 PROTEIN"/>
    <property type="match status" value="1"/>
</dbReference>
<dbReference type="PANTHER" id="PTHR34779">
    <property type="entry name" value="OS09G0542900 PROTEIN"/>
    <property type="match status" value="1"/>
</dbReference>
<name>A0ABD1FNF1_SALDI</name>
<accession>A0ABD1FNF1</accession>
<reference evidence="1 2" key="1">
    <citation type="submission" date="2024-06" db="EMBL/GenBank/DDBJ databases">
        <title>A chromosome level genome sequence of Diviner's sage (Salvia divinorum).</title>
        <authorList>
            <person name="Ford S.A."/>
            <person name="Ro D.-K."/>
            <person name="Ness R.W."/>
            <person name="Phillips M.A."/>
        </authorList>
    </citation>
    <scope>NUCLEOTIDE SEQUENCE [LARGE SCALE GENOMIC DNA]</scope>
    <source>
        <strain evidence="1">SAF-2024a</strain>
        <tissue evidence="1">Leaf</tissue>
    </source>
</reference>
<evidence type="ECO:0008006" key="3">
    <source>
        <dbReference type="Google" id="ProtNLM"/>
    </source>
</evidence>
<dbReference type="AlphaFoldDB" id="A0ABD1FNF1"/>
<gene>
    <name evidence="1" type="ORF">AAHA92_33266</name>
</gene>
<evidence type="ECO:0000313" key="1">
    <source>
        <dbReference type="EMBL" id="KAL1533376.1"/>
    </source>
</evidence>
<keyword evidence="2" id="KW-1185">Reference proteome</keyword>
<comment type="caution">
    <text evidence="1">The sequence shown here is derived from an EMBL/GenBank/DDBJ whole genome shotgun (WGS) entry which is preliminary data.</text>
</comment>
<proteinExistence type="predicted"/>
<dbReference type="EMBL" id="JBEAFC010000014">
    <property type="protein sequence ID" value="KAL1533376.1"/>
    <property type="molecule type" value="Genomic_DNA"/>
</dbReference>
<organism evidence="1 2">
    <name type="scientific">Salvia divinorum</name>
    <name type="common">Maria pastora</name>
    <name type="synonym">Diviner's sage</name>
    <dbReference type="NCBI Taxonomy" id="28513"/>
    <lineage>
        <taxon>Eukaryota</taxon>
        <taxon>Viridiplantae</taxon>
        <taxon>Streptophyta</taxon>
        <taxon>Embryophyta</taxon>
        <taxon>Tracheophyta</taxon>
        <taxon>Spermatophyta</taxon>
        <taxon>Magnoliopsida</taxon>
        <taxon>eudicotyledons</taxon>
        <taxon>Gunneridae</taxon>
        <taxon>Pentapetalae</taxon>
        <taxon>asterids</taxon>
        <taxon>lamiids</taxon>
        <taxon>Lamiales</taxon>
        <taxon>Lamiaceae</taxon>
        <taxon>Nepetoideae</taxon>
        <taxon>Mentheae</taxon>
        <taxon>Salviinae</taxon>
        <taxon>Salvia</taxon>
        <taxon>Salvia subgen. Calosphace</taxon>
    </lineage>
</organism>
<sequence>MEKASSKSKSKILRLIPRAATASVSFQNPPGREKRVCGNSNKLKSHLYRAFSGPMISMIPAEAREESKSSEMQEPTSPKISCMGQIKHKKKVCRLPAEFGPVLQSKTLSAKDLKKNPSVIKKIFSGRIKTDDSINKGKPPLPDRAPGLSHVMRFASSRDTFACYDWTTEAGGGEDWGSYSDGDEDVVFPMLGSGLVLEPRKEINLWERRTVAQLKPLQLGLRNCLIL</sequence>
<evidence type="ECO:0000313" key="2">
    <source>
        <dbReference type="Proteomes" id="UP001567538"/>
    </source>
</evidence>